<dbReference type="Proteomes" id="UP000005566">
    <property type="component" value="Unassembled WGS sequence"/>
</dbReference>
<sequence length="316" mass="35835">MESNYKINIPEPCNEDWNKMKATDKGRFCGSCSKTVVDFTAMLPGEIKVYFQQNNHICGRFKKSQLDSLTIQVPSRVVYSQTQYHKMFLIALFVAMGTTLFSCVDKNGNKQQINKVEIITDSIEIKNTVVGMRLPPKHSPNNSLEHNIPPSPLPKTDQVKFVKPKTIICGEVIPIKTDVVNTSKATEEEEIIYMGGAVYTDPEYKGGMDKFKDYIQGNYIFSKETNNLNGEIQACFVTEKDGSLSNIKLLKDIGDGMGKDLIRLLEKSEKWIPGTQNGKVTRHLYSITLIIKTDTLKNSFFKKRFNQRIDSIIIKQ</sequence>
<evidence type="ECO:0000313" key="1">
    <source>
        <dbReference type="EMBL" id="EIA09330.1"/>
    </source>
</evidence>
<accession>H7FPX6</accession>
<keyword evidence="2" id="KW-1185">Reference proteome</keyword>
<dbReference type="EMBL" id="AHKF01000015">
    <property type="protein sequence ID" value="EIA09330.1"/>
    <property type="molecule type" value="Genomic_DNA"/>
</dbReference>
<dbReference type="OrthoDB" id="1095452at2"/>
<evidence type="ECO:0000313" key="2">
    <source>
        <dbReference type="Proteomes" id="UP000005566"/>
    </source>
</evidence>
<gene>
    <name evidence="1" type="ORF">HJ01_01236</name>
</gene>
<dbReference type="STRING" id="1086011.HJ01_01236"/>
<dbReference type="eggNOG" id="COG0810">
    <property type="taxonomic scope" value="Bacteria"/>
</dbReference>
<dbReference type="RefSeq" id="WP_007137413.1">
    <property type="nucleotide sequence ID" value="NZ_AHKF01000015.1"/>
</dbReference>
<proteinExistence type="predicted"/>
<protein>
    <recommendedName>
        <fullName evidence="3">TonB C-terminal domain-containing protein</fullName>
    </recommendedName>
</protein>
<reference evidence="1 2" key="1">
    <citation type="journal article" date="2014" name="Acta Crystallogr. D">
        <title>Structure-based characterization and antifreeze properties of a hyperactive ice-binding protein from the Antarctic bacterium Flavobacterium frigoris PS1.</title>
        <authorList>
            <person name="Do H."/>
            <person name="Kim S.J."/>
            <person name="Kim H.J."/>
            <person name="Lee J.H."/>
        </authorList>
    </citation>
    <scope>NUCLEOTIDE SEQUENCE [LARGE SCALE GENOMIC DNA]</scope>
    <source>
        <strain evidence="1 2">PS1</strain>
    </source>
</reference>
<comment type="caution">
    <text evidence="1">The sequence shown here is derived from an EMBL/GenBank/DDBJ whole genome shotgun (WGS) entry which is preliminary data.</text>
</comment>
<evidence type="ECO:0008006" key="3">
    <source>
        <dbReference type="Google" id="ProtNLM"/>
    </source>
</evidence>
<dbReference type="AlphaFoldDB" id="H7FPX6"/>
<dbReference type="PATRIC" id="fig|1086011.3.peg.1210"/>
<name>H7FPX6_FLAFP</name>
<dbReference type="SUPFAM" id="SSF74653">
    <property type="entry name" value="TolA/TonB C-terminal domain"/>
    <property type="match status" value="1"/>
</dbReference>
<organism evidence="1 2">
    <name type="scientific">Flavobacterium frigoris (strain PS1)</name>
    <dbReference type="NCBI Taxonomy" id="1086011"/>
    <lineage>
        <taxon>Bacteria</taxon>
        <taxon>Pseudomonadati</taxon>
        <taxon>Bacteroidota</taxon>
        <taxon>Flavobacteriia</taxon>
        <taxon>Flavobacteriales</taxon>
        <taxon>Flavobacteriaceae</taxon>
        <taxon>Flavobacterium</taxon>
    </lineage>
</organism>